<dbReference type="AlphaFoldDB" id="W0SGF8"/>
<dbReference type="Proteomes" id="UP000031637">
    <property type="component" value="Chromosome"/>
</dbReference>
<dbReference type="KEGG" id="shd:SUTH_02582"/>
<evidence type="ECO:0000313" key="7">
    <source>
        <dbReference type="Proteomes" id="UP000031637"/>
    </source>
</evidence>
<dbReference type="SUPFAM" id="SSF46626">
    <property type="entry name" value="Cytochrome c"/>
    <property type="match status" value="1"/>
</dbReference>
<protein>
    <recommendedName>
        <fullName evidence="5">Cytochrome c domain-containing protein</fullName>
    </recommendedName>
</protein>
<name>W0SGF8_9PROT</name>
<dbReference type="STRING" id="1223802.SUTH_02582"/>
<organism evidence="6 7">
    <name type="scientific">Sulfuritalea hydrogenivorans sk43H</name>
    <dbReference type="NCBI Taxonomy" id="1223802"/>
    <lineage>
        <taxon>Bacteria</taxon>
        <taxon>Pseudomonadati</taxon>
        <taxon>Pseudomonadota</taxon>
        <taxon>Betaproteobacteria</taxon>
        <taxon>Nitrosomonadales</taxon>
        <taxon>Sterolibacteriaceae</taxon>
        <taxon>Sulfuritalea</taxon>
    </lineage>
</organism>
<evidence type="ECO:0000256" key="3">
    <source>
        <dbReference type="ARBA" id="ARBA00023004"/>
    </source>
</evidence>
<evidence type="ECO:0000256" key="2">
    <source>
        <dbReference type="ARBA" id="ARBA00022723"/>
    </source>
</evidence>
<keyword evidence="2 4" id="KW-0479">Metal-binding</keyword>
<dbReference type="HOGENOM" id="CLU_159748_0_0_4"/>
<dbReference type="GO" id="GO:0020037">
    <property type="term" value="F:heme binding"/>
    <property type="evidence" value="ECO:0007669"/>
    <property type="project" value="InterPro"/>
</dbReference>
<dbReference type="GO" id="GO:0046872">
    <property type="term" value="F:metal ion binding"/>
    <property type="evidence" value="ECO:0007669"/>
    <property type="project" value="UniProtKB-KW"/>
</dbReference>
<dbReference type="Gene3D" id="1.10.760.10">
    <property type="entry name" value="Cytochrome c-like domain"/>
    <property type="match status" value="1"/>
</dbReference>
<dbReference type="RefSeq" id="WP_231851008.1">
    <property type="nucleotide sequence ID" value="NZ_AP012547.1"/>
</dbReference>
<accession>W0SGF8</accession>
<dbReference type="GO" id="GO:0009055">
    <property type="term" value="F:electron transfer activity"/>
    <property type="evidence" value="ECO:0007669"/>
    <property type="project" value="InterPro"/>
</dbReference>
<evidence type="ECO:0000256" key="1">
    <source>
        <dbReference type="ARBA" id="ARBA00022617"/>
    </source>
</evidence>
<keyword evidence="1 4" id="KW-0349">Heme</keyword>
<dbReference type="Pfam" id="PF13442">
    <property type="entry name" value="Cytochrome_CBB3"/>
    <property type="match status" value="1"/>
</dbReference>
<evidence type="ECO:0000313" key="6">
    <source>
        <dbReference type="EMBL" id="BAO30364.1"/>
    </source>
</evidence>
<gene>
    <name evidence="6" type="ORF">SUTH_02582</name>
</gene>
<proteinExistence type="predicted"/>
<reference evidence="6 7" key="1">
    <citation type="journal article" date="2014" name="Syst. Appl. Microbiol.">
        <title>Complete genomes of freshwater sulfur oxidizers Sulfuricella denitrificans skB26 and Sulfuritalea hydrogenivorans sk43H: genetic insights into the sulfur oxidation pathway of betaproteobacteria.</title>
        <authorList>
            <person name="Watanabe T."/>
            <person name="Kojima H."/>
            <person name="Fukui M."/>
        </authorList>
    </citation>
    <scope>NUCLEOTIDE SEQUENCE [LARGE SCALE GENOMIC DNA]</scope>
    <source>
        <strain evidence="6">DSM22779</strain>
    </source>
</reference>
<feature type="domain" description="Cytochrome c" evidence="5">
    <location>
        <begin position="1"/>
        <end position="110"/>
    </location>
</feature>
<keyword evidence="3 4" id="KW-0408">Iron</keyword>
<evidence type="ECO:0000259" key="5">
    <source>
        <dbReference type="PROSITE" id="PS51007"/>
    </source>
</evidence>
<dbReference type="EMBL" id="AP012547">
    <property type="protein sequence ID" value="BAO30364.1"/>
    <property type="molecule type" value="Genomic_DNA"/>
</dbReference>
<sequence>MSSRRGCEFFKVLLVILAGGIATPLLAEPSMARQKELVHLVRQDCGSCHGLTLQGGLGPPLLPATLADKPVEGLVATIIGGRLGTPMPPWHRFLTEDEAKWIVAKLMAGFPE</sequence>
<dbReference type="InterPro" id="IPR036909">
    <property type="entry name" value="Cyt_c-like_dom_sf"/>
</dbReference>
<evidence type="ECO:0000256" key="4">
    <source>
        <dbReference type="PROSITE-ProRule" id="PRU00433"/>
    </source>
</evidence>
<keyword evidence="7" id="KW-1185">Reference proteome</keyword>
<dbReference type="InterPro" id="IPR009056">
    <property type="entry name" value="Cyt_c-like_dom"/>
</dbReference>
<dbReference type="PROSITE" id="PS51007">
    <property type="entry name" value="CYTC"/>
    <property type="match status" value="1"/>
</dbReference>